<gene>
    <name evidence="4" type="ORF">IWQ62_000741</name>
</gene>
<evidence type="ECO:0000313" key="4">
    <source>
        <dbReference type="EMBL" id="KAJ1969240.1"/>
    </source>
</evidence>
<evidence type="ECO:0000313" key="5">
    <source>
        <dbReference type="Proteomes" id="UP001150925"/>
    </source>
</evidence>
<reference evidence="4" key="1">
    <citation type="submission" date="2022-07" db="EMBL/GenBank/DDBJ databases">
        <title>Phylogenomic reconstructions and comparative analyses of Kickxellomycotina fungi.</title>
        <authorList>
            <person name="Reynolds N.K."/>
            <person name="Stajich J.E."/>
            <person name="Barry K."/>
            <person name="Grigoriev I.V."/>
            <person name="Crous P."/>
            <person name="Smith M.E."/>
        </authorList>
    </citation>
    <scope>NUCLEOTIDE SEQUENCE</scope>
    <source>
        <strain evidence="4">RSA 1196</strain>
    </source>
</reference>
<dbReference type="GO" id="GO:0006606">
    <property type="term" value="P:protein import into nucleus"/>
    <property type="evidence" value="ECO:0007669"/>
    <property type="project" value="TreeGrafter"/>
</dbReference>
<comment type="caution">
    <text evidence="4">The sequence shown here is derived from an EMBL/GenBank/DDBJ whole genome shotgun (WGS) entry which is preliminary data.</text>
</comment>
<dbReference type="InterPro" id="IPR016024">
    <property type="entry name" value="ARM-type_fold"/>
</dbReference>
<keyword evidence="5" id="KW-1185">Reference proteome</keyword>
<dbReference type="GO" id="GO:0042273">
    <property type="term" value="P:ribosomal large subunit biogenesis"/>
    <property type="evidence" value="ECO:0007669"/>
    <property type="project" value="TreeGrafter"/>
</dbReference>
<organism evidence="4 5">
    <name type="scientific">Dispira parvispora</name>
    <dbReference type="NCBI Taxonomy" id="1520584"/>
    <lineage>
        <taxon>Eukaryota</taxon>
        <taxon>Fungi</taxon>
        <taxon>Fungi incertae sedis</taxon>
        <taxon>Zoopagomycota</taxon>
        <taxon>Kickxellomycotina</taxon>
        <taxon>Dimargaritomycetes</taxon>
        <taxon>Dimargaritales</taxon>
        <taxon>Dimargaritaceae</taxon>
        <taxon>Dispira</taxon>
    </lineage>
</organism>
<comment type="similarity">
    <text evidence="1">Belongs to the nuclear import and ribosome assembly adapter family.</text>
</comment>
<dbReference type="AlphaFoldDB" id="A0A9W8E8W6"/>
<evidence type="ECO:0000259" key="3">
    <source>
        <dbReference type="Pfam" id="PF25567"/>
    </source>
</evidence>
<dbReference type="SUPFAM" id="SSF48371">
    <property type="entry name" value="ARM repeat"/>
    <property type="match status" value="1"/>
</dbReference>
<dbReference type="EMBL" id="JANBPY010000079">
    <property type="protein sequence ID" value="KAJ1969240.1"/>
    <property type="molecule type" value="Genomic_DNA"/>
</dbReference>
<dbReference type="PANTHER" id="PTHR13347">
    <property type="entry name" value="HEAT REPEAT-CONTAINING PROTEIN 3"/>
    <property type="match status" value="1"/>
</dbReference>
<protein>
    <recommendedName>
        <fullName evidence="3">SYO1-like TPR repeats domain-containing protein</fullName>
    </recommendedName>
</protein>
<dbReference type="Gene3D" id="1.25.10.10">
    <property type="entry name" value="Leucine-rich Repeat Variant"/>
    <property type="match status" value="1"/>
</dbReference>
<dbReference type="PANTHER" id="PTHR13347:SF1">
    <property type="entry name" value="HEAT REPEAT-CONTAINING PROTEIN 3"/>
    <property type="match status" value="1"/>
</dbReference>
<feature type="domain" description="SYO1-like TPR repeats" evidence="3">
    <location>
        <begin position="466"/>
        <end position="721"/>
    </location>
</feature>
<sequence length="780" mass="85542">MGKAKKSFAKARVNPLGVLAVQANDSTIPLTLEPSSDPNAGFPILKKLGSPDSSERTWAAASVSHLFMSNQAIRKKLLDNDLVGLLVERLTDDSLEVVSECLSALRNLGTLGDPNINAQMHAKNLFVVVQRLVAKASAYINEILQSPVTRDATVRVNEKIVWEFSENLVSLMLVQCETSDDAVTLMNQGDALPFLLSFVSTDDPRIPPKAQISAAQCLYALTEDNPDLATRMLHDERSVQPLFQVLQAGQAKKSKIPQDLLVYVGGTLYNLMPQLATAPGPIAQIFDGFPNYLVNLLAKHLKVDLSIIVTGAVHQFDSIRVESPALSTDETATKSNRAVEYLGKLETSVISLHTVLELLAGLFISEQIENGSDPQNSGAGAESEFMEDDQASDDDQAAMIARAKARNSANTEATVDSGMVGLFTRSVIPKVLAYAQPISAYLESIPQTVVQPTQESDAMAIHAILSFQRSLNALHLRSLGCLNNFLLTVADDPACQTWFQEYRTSLVIPCWEALFTHAHGLSSLTPAQAALAEPLEYSTFQSEYLDLALTCLWSLARGMQGHLPVQADQVQALFATFQNEQVAPALKVKSVGILGAIACRRPGYVEENRIIGQFLVHNVLENETQRLLAVATDSPKDFNPQLVETVIQALDALYDIYGDASYDYDKPVFVQHGFLGDLIKMQGSVIKLVRRIDKRKHRSLHTRAEDVLLSYPAFIQYKKEELQHAPFPAVEVLIVQHADVSIALASPLPTKRVELVNVEYTGVTAWDMKVIAENINTYEN</sequence>
<dbReference type="OrthoDB" id="288703at2759"/>
<name>A0A9W8E8W6_9FUNG</name>
<dbReference type="Pfam" id="PF25567">
    <property type="entry name" value="TPR_SYO1"/>
    <property type="match status" value="1"/>
</dbReference>
<feature type="region of interest" description="Disordered" evidence="2">
    <location>
        <begin position="371"/>
        <end position="392"/>
    </location>
</feature>
<dbReference type="GO" id="GO:0051082">
    <property type="term" value="F:unfolded protein binding"/>
    <property type="evidence" value="ECO:0007669"/>
    <property type="project" value="TreeGrafter"/>
</dbReference>
<accession>A0A9W8E8W6</accession>
<dbReference type="InterPro" id="IPR052616">
    <property type="entry name" value="SYO1-like"/>
</dbReference>
<dbReference type="InterPro" id="IPR011989">
    <property type="entry name" value="ARM-like"/>
</dbReference>
<proteinExistence type="inferred from homology"/>
<dbReference type="Proteomes" id="UP001150925">
    <property type="component" value="Unassembled WGS sequence"/>
</dbReference>
<evidence type="ECO:0000256" key="1">
    <source>
        <dbReference type="ARBA" id="ARBA00049983"/>
    </source>
</evidence>
<evidence type="ECO:0000256" key="2">
    <source>
        <dbReference type="SAM" id="MobiDB-lite"/>
    </source>
</evidence>
<dbReference type="InterPro" id="IPR057990">
    <property type="entry name" value="TPR_SYO1"/>
</dbReference>